<evidence type="ECO:0008006" key="3">
    <source>
        <dbReference type="Google" id="ProtNLM"/>
    </source>
</evidence>
<reference evidence="1" key="2">
    <citation type="submission" date="2025-08" db="UniProtKB">
        <authorList>
            <consortium name="Ensembl"/>
        </authorList>
    </citation>
    <scope>IDENTIFICATION</scope>
</reference>
<dbReference type="InterPro" id="IPR013083">
    <property type="entry name" value="Znf_RING/FYVE/PHD"/>
</dbReference>
<name>A0A8C4STC4_ERPCA</name>
<proteinExistence type="predicted"/>
<sequence length="49" mass="5258">QRAQLSGLQDELTCSVCLDTLTDPVTIPCGHMYSCPRSGAYPGETGWKA</sequence>
<dbReference type="Gene3D" id="3.30.40.10">
    <property type="entry name" value="Zinc/RING finger domain, C3HC4 (zinc finger)"/>
    <property type="match status" value="1"/>
</dbReference>
<dbReference type="SUPFAM" id="SSF57850">
    <property type="entry name" value="RING/U-box"/>
    <property type="match status" value="1"/>
</dbReference>
<keyword evidence="2" id="KW-1185">Reference proteome</keyword>
<reference evidence="1" key="1">
    <citation type="submission" date="2021-06" db="EMBL/GenBank/DDBJ databases">
        <authorList>
            <consortium name="Wellcome Sanger Institute Data Sharing"/>
        </authorList>
    </citation>
    <scope>NUCLEOTIDE SEQUENCE [LARGE SCALE GENOMIC DNA]</scope>
</reference>
<accession>A0A8C4STC4</accession>
<dbReference type="Ensembl" id="ENSECRT00000021198.1">
    <property type="protein sequence ID" value="ENSECRP00000020746.1"/>
    <property type="gene ID" value="ENSECRG00000013945.1"/>
</dbReference>
<dbReference type="Pfam" id="PF13920">
    <property type="entry name" value="zf-C3HC4_3"/>
    <property type="match status" value="1"/>
</dbReference>
<evidence type="ECO:0000313" key="1">
    <source>
        <dbReference type="Ensembl" id="ENSECRP00000020746.1"/>
    </source>
</evidence>
<dbReference type="AlphaFoldDB" id="A0A8C4STC4"/>
<organism evidence="1 2">
    <name type="scientific">Erpetoichthys calabaricus</name>
    <name type="common">Rope fish</name>
    <name type="synonym">Calamoichthys calabaricus</name>
    <dbReference type="NCBI Taxonomy" id="27687"/>
    <lineage>
        <taxon>Eukaryota</taxon>
        <taxon>Metazoa</taxon>
        <taxon>Chordata</taxon>
        <taxon>Craniata</taxon>
        <taxon>Vertebrata</taxon>
        <taxon>Euteleostomi</taxon>
        <taxon>Actinopterygii</taxon>
        <taxon>Polypteriformes</taxon>
        <taxon>Polypteridae</taxon>
        <taxon>Erpetoichthys</taxon>
    </lineage>
</organism>
<evidence type="ECO:0000313" key="2">
    <source>
        <dbReference type="Proteomes" id="UP000694620"/>
    </source>
</evidence>
<reference evidence="1" key="3">
    <citation type="submission" date="2025-09" db="UniProtKB">
        <authorList>
            <consortium name="Ensembl"/>
        </authorList>
    </citation>
    <scope>IDENTIFICATION</scope>
</reference>
<protein>
    <recommendedName>
        <fullName evidence="3">Zinc finger RING-type eukaryotic domain-containing protein</fullName>
    </recommendedName>
</protein>
<dbReference type="Proteomes" id="UP000694620">
    <property type="component" value="Chromosome 5"/>
</dbReference>